<reference evidence="1 2" key="1">
    <citation type="journal article" date="2019" name="Nat. Ecol. Evol.">
        <title>Megaphylogeny resolves global patterns of mushroom evolution.</title>
        <authorList>
            <person name="Varga T."/>
            <person name="Krizsan K."/>
            <person name="Foldi C."/>
            <person name="Dima B."/>
            <person name="Sanchez-Garcia M."/>
            <person name="Sanchez-Ramirez S."/>
            <person name="Szollosi G.J."/>
            <person name="Szarkandi J.G."/>
            <person name="Papp V."/>
            <person name="Albert L."/>
            <person name="Andreopoulos W."/>
            <person name="Angelini C."/>
            <person name="Antonin V."/>
            <person name="Barry K.W."/>
            <person name="Bougher N.L."/>
            <person name="Buchanan P."/>
            <person name="Buyck B."/>
            <person name="Bense V."/>
            <person name="Catcheside P."/>
            <person name="Chovatia M."/>
            <person name="Cooper J."/>
            <person name="Damon W."/>
            <person name="Desjardin D."/>
            <person name="Finy P."/>
            <person name="Geml J."/>
            <person name="Haridas S."/>
            <person name="Hughes K."/>
            <person name="Justo A."/>
            <person name="Karasinski D."/>
            <person name="Kautmanova I."/>
            <person name="Kiss B."/>
            <person name="Kocsube S."/>
            <person name="Kotiranta H."/>
            <person name="LaButti K.M."/>
            <person name="Lechner B.E."/>
            <person name="Liimatainen K."/>
            <person name="Lipzen A."/>
            <person name="Lukacs Z."/>
            <person name="Mihaltcheva S."/>
            <person name="Morgado L.N."/>
            <person name="Niskanen T."/>
            <person name="Noordeloos M.E."/>
            <person name="Ohm R.A."/>
            <person name="Ortiz-Santana B."/>
            <person name="Ovrebo C."/>
            <person name="Racz N."/>
            <person name="Riley R."/>
            <person name="Savchenko A."/>
            <person name="Shiryaev A."/>
            <person name="Soop K."/>
            <person name="Spirin V."/>
            <person name="Szebenyi C."/>
            <person name="Tomsovsky M."/>
            <person name="Tulloss R.E."/>
            <person name="Uehling J."/>
            <person name="Grigoriev I.V."/>
            <person name="Vagvolgyi C."/>
            <person name="Papp T."/>
            <person name="Martin F.M."/>
            <person name="Miettinen O."/>
            <person name="Hibbett D.S."/>
            <person name="Nagy L.G."/>
        </authorList>
    </citation>
    <scope>NUCLEOTIDE SEQUENCE [LARGE SCALE GENOMIC DNA]</scope>
    <source>
        <strain evidence="1 2">OMC1185</strain>
    </source>
</reference>
<sequence>MADERTADSQPFGTVSIEGSDRLLQDDALACLAISVKFYRDFLPPLYPVAAVDFVRMARSECTVELLEEAQRAILDTISFSVAANSPAAYMAEMYDVLRYSTLPRMVTFGPAPWNRVQSEVFDRLFGALYEPDVLKYPVSLLTAAALLEGLIDVMVELYAAPLALAEPVPDELEKLRRYRKTAEEQVESVKLDILELCQVSAVSQSWLRVNMSSADHTSIQEDMAECRAWLVSVAE</sequence>
<name>A0A5C3N1U0_9AGAM</name>
<gene>
    <name evidence="1" type="ORF">OE88DRAFT_1630035</name>
</gene>
<proteinExistence type="predicted"/>
<dbReference type="STRING" id="5364.A0A5C3N1U0"/>
<dbReference type="Proteomes" id="UP000305948">
    <property type="component" value="Unassembled WGS sequence"/>
</dbReference>
<protein>
    <submittedName>
        <fullName evidence="1">Uncharacterized protein</fullName>
    </submittedName>
</protein>
<dbReference type="AlphaFoldDB" id="A0A5C3N1U0"/>
<accession>A0A5C3N1U0</accession>
<dbReference type="OrthoDB" id="3250555at2759"/>
<evidence type="ECO:0000313" key="2">
    <source>
        <dbReference type="Proteomes" id="UP000305948"/>
    </source>
</evidence>
<evidence type="ECO:0000313" key="1">
    <source>
        <dbReference type="EMBL" id="TFK51173.1"/>
    </source>
</evidence>
<keyword evidence="2" id="KW-1185">Reference proteome</keyword>
<organism evidence="1 2">
    <name type="scientific">Heliocybe sulcata</name>
    <dbReference type="NCBI Taxonomy" id="5364"/>
    <lineage>
        <taxon>Eukaryota</taxon>
        <taxon>Fungi</taxon>
        <taxon>Dikarya</taxon>
        <taxon>Basidiomycota</taxon>
        <taxon>Agaricomycotina</taxon>
        <taxon>Agaricomycetes</taxon>
        <taxon>Gloeophyllales</taxon>
        <taxon>Gloeophyllaceae</taxon>
        <taxon>Heliocybe</taxon>
    </lineage>
</organism>
<dbReference type="EMBL" id="ML213511">
    <property type="protein sequence ID" value="TFK51173.1"/>
    <property type="molecule type" value="Genomic_DNA"/>
</dbReference>